<dbReference type="GO" id="GO:0003676">
    <property type="term" value="F:nucleic acid binding"/>
    <property type="evidence" value="ECO:0007669"/>
    <property type="project" value="InterPro"/>
</dbReference>
<evidence type="ECO:0000256" key="5">
    <source>
        <dbReference type="ARBA" id="ARBA00022723"/>
    </source>
</evidence>
<evidence type="ECO:0000256" key="2">
    <source>
        <dbReference type="ARBA" id="ARBA00005300"/>
    </source>
</evidence>
<keyword evidence="6" id="KW-0255">Endonuclease</keyword>
<accession>A0A9P6JLA6</accession>
<feature type="domain" description="RNase H type-1" evidence="8">
    <location>
        <begin position="57"/>
        <end position="221"/>
    </location>
</feature>
<dbReference type="PANTHER" id="PTHR10642:SF26">
    <property type="entry name" value="RIBONUCLEASE H1"/>
    <property type="match status" value="1"/>
</dbReference>
<dbReference type="EC" id="3.1.26.4" evidence="3"/>
<evidence type="ECO:0000256" key="3">
    <source>
        <dbReference type="ARBA" id="ARBA00012180"/>
    </source>
</evidence>
<evidence type="ECO:0000256" key="7">
    <source>
        <dbReference type="ARBA" id="ARBA00022801"/>
    </source>
</evidence>
<evidence type="ECO:0000313" key="9">
    <source>
        <dbReference type="EMBL" id="KAF9525122.1"/>
    </source>
</evidence>
<proteinExistence type="inferred from homology"/>
<keyword evidence="4" id="KW-0540">Nuclease</keyword>
<evidence type="ECO:0000313" key="10">
    <source>
        <dbReference type="Proteomes" id="UP000807306"/>
    </source>
</evidence>
<dbReference type="EMBL" id="MU157888">
    <property type="protein sequence ID" value="KAF9525122.1"/>
    <property type="molecule type" value="Genomic_DNA"/>
</dbReference>
<comment type="similarity">
    <text evidence="2">Belongs to the RNase H family.</text>
</comment>
<name>A0A9P6JLA6_9AGAR</name>
<dbReference type="SUPFAM" id="SSF53098">
    <property type="entry name" value="Ribonuclease H-like"/>
    <property type="match status" value="1"/>
</dbReference>
<organism evidence="9 10">
    <name type="scientific">Crepidotus variabilis</name>
    <dbReference type="NCBI Taxonomy" id="179855"/>
    <lineage>
        <taxon>Eukaryota</taxon>
        <taxon>Fungi</taxon>
        <taxon>Dikarya</taxon>
        <taxon>Basidiomycota</taxon>
        <taxon>Agaricomycotina</taxon>
        <taxon>Agaricomycetes</taxon>
        <taxon>Agaricomycetidae</taxon>
        <taxon>Agaricales</taxon>
        <taxon>Agaricineae</taxon>
        <taxon>Crepidotaceae</taxon>
        <taxon>Crepidotus</taxon>
    </lineage>
</organism>
<dbReference type="GO" id="GO:0004523">
    <property type="term" value="F:RNA-DNA hybrid ribonuclease activity"/>
    <property type="evidence" value="ECO:0007669"/>
    <property type="project" value="UniProtKB-EC"/>
</dbReference>
<comment type="caution">
    <text evidence="9">The sequence shown here is derived from an EMBL/GenBank/DDBJ whole genome shotgun (WGS) entry which is preliminary data.</text>
</comment>
<keyword evidence="7" id="KW-0378">Hydrolase</keyword>
<dbReference type="PANTHER" id="PTHR10642">
    <property type="entry name" value="RIBONUCLEASE H1"/>
    <property type="match status" value="1"/>
</dbReference>
<keyword evidence="5" id="KW-0479">Metal-binding</keyword>
<dbReference type="AlphaFoldDB" id="A0A9P6JLA6"/>
<dbReference type="InterPro" id="IPR002156">
    <property type="entry name" value="RNaseH_domain"/>
</dbReference>
<evidence type="ECO:0000256" key="4">
    <source>
        <dbReference type="ARBA" id="ARBA00022722"/>
    </source>
</evidence>
<gene>
    <name evidence="9" type="ORF">CPB83DRAFT_772672</name>
</gene>
<dbReference type="Gene3D" id="3.30.420.10">
    <property type="entry name" value="Ribonuclease H-like superfamily/Ribonuclease H"/>
    <property type="match status" value="1"/>
</dbReference>
<protein>
    <recommendedName>
        <fullName evidence="3">ribonuclease H</fullName>
        <ecNumber evidence="3">3.1.26.4</ecNumber>
    </recommendedName>
</protein>
<dbReference type="PROSITE" id="PS50879">
    <property type="entry name" value="RNASE_H_1"/>
    <property type="match status" value="1"/>
</dbReference>
<dbReference type="CDD" id="cd13934">
    <property type="entry name" value="RNase_H_Dikarya_like"/>
    <property type="match status" value="1"/>
</dbReference>
<dbReference type="InterPro" id="IPR036397">
    <property type="entry name" value="RNaseH_sf"/>
</dbReference>
<dbReference type="Proteomes" id="UP000807306">
    <property type="component" value="Unassembled WGS sequence"/>
</dbReference>
<dbReference type="InterPro" id="IPR012337">
    <property type="entry name" value="RNaseH-like_sf"/>
</dbReference>
<keyword evidence="10" id="KW-1185">Reference proteome</keyword>
<dbReference type="Pfam" id="PF00075">
    <property type="entry name" value="RNase_H"/>
    <property type="match status" value="1"/>
</dbReference>
<dbReference type="InterPro" id="IPR050092">
    <property type="entry name" value="RNase_H"/>
</dbReference>
<evidence type="ECO:0000259" key="8">
    <source>
        <dbReference type="PROSITE" id="PS50879"/>
    </source>
</evidence>
<evidence type="ECO:0000256" key="1">
    <source>
        <dbReference type="ARBA" id="ARBA00000077"/>
    </source>
</evidence>
<dbReference type="OrthoDB" id="407198at2759"/>
<reference evidence="9" key="1">
    <citation type="submission" date="2020-11" db="EMBL/GenBank/DDBJ databases">
        <authorList>
            <consortium name="DOE Joint Genome Institute"/>
            <person name="Ahrendt S."/>
            <person name="Riley R."/>
            <person name="Andreopoulos W."/>
            <person name="Labutti K."/>
            <person name="Pangilinan J."/>
            <person name="Ruiz-Duenas F.J."/>
            <person name="Barrasa J.M."/>
            <person name="Sanchez-Garcia M."/>
            <person name="Camarero S."/>
            <person name="Miyauchi S."/>
            <person name="Serrano A."/>
            <person name="Linde D."/>
            <person name="Babiker R."/>
            <person name="Drula E."/>
            <person name="Ayuso-Fernandez I."/>
            <person name="Pacheco R."/>
            <person name="Padilla G."/>
            <person name="Ferreira P."/>
            <person name="Barriuso J."/>
            <person name="Kellner H."/>
            <person name="Castanera R."/>
            <person name="Alfaro M."/>
            <person name="Ramirez L."/>
            <person name="Pisabarro A.G."/>
            <person name="Kuo A."/>
            <person name="Tritt A."/>
            <person name="Lipzen A."/>
            <person name="He G."/>
            <person name="Yan M."/>
            <person name="Ng V."/>
            <person name="Cullen D."/>
            <person name="Martin F."/>
            <person name="Rosso M.-N."/>
            <person name="Henrissat B."/>
            <person name="Hibbett D."/>
            <person name="Martinez A.T."/>
            <person name="Grigoriev I.V."/>
        </authorList>
    </citation>
    <scope>NUCLEOTIDE SEQUENCE</scope>
    <source>
        <strain evidence="9">CBS 506.95</strain>
    </source>
</reference>
<sequence length="224" mass="25484">MGNPNITDRKLIFCRTLAEFPVRCLIAECDDCNRYFAACCVHSSFGAELCNEDQTTCHHIQLVFVDGACSNNGRDNARSGLGITVGYDKDLSWSIPVDEEMDPYAARTNQRAELLAAIEGLKKLHEIDLDVRSYIESNDDSTYILATDSEYVVKGITEWFPRWKRRNWRTADGKRPANLDLFLKLDEYTASLERERVAVGFWHVPRTHNQEADELAKLAAAEYP</sequence>
<dbReference type="GO" id="GO:0043137">
    <property type="term" value="P:DNA replication, removal of RNA primer"/>
    <property type="evidence" value="ECO:0007669"/>
    <property type="project" value="TreeGrafter"/>
</dbReference>
<dbReference type="GO" id="GO:0046872">
    <property type="term" value="F:metal ion binding"/>
    <property type="evidence" value="ECO:0007669"/>
    <property type="project" value="UniProtKB-KW"/>
</dbReference>
<comment type="catalytic activity">
    <reaction evidence="1">
        <text>Endonucleolytic cleavage to 5'-phosphomonoester.</text>
        <dbReference type="EC" id="3.1.26.4"/>
    </reaction>
</comment>
<evidence type="ECO:0000256" key="6">
    <source>
        <dbReference type="ARBA" id="ARBA00022759"/>
    </source>
</evidence>